<evidence type="ECO:0000313" key="2">
    <source>
        <dbReference type="EMBL" id="SPX11477.1"/>
    </source>
</evidence>
<proteinExistence type="predicted"/>
<feature type="domain" description="PPIase cyclophilin-type" evidence="1">
    <location>
        <begin position="1"/>
        <end position="44"/>
    </location>
</feature>
<dbReference type="SUPFAM" id="SSF50891">
    <property type="entry name" value="Cyclophilin-like"/>
    <property type="match status" value="1"/>
</dbReference>
<name>A0A2X1NAC0_ECOLX</name>
<dbReference type="InterPro" id="IPR002130">
    <property type="entry name" value="Cyclophilin-type_PPIase_dom"/>
</dbReference>
<accession>A0A2X1NAC0</accession>
<organism evidence="2 3">
    <name type="scientific">Escherichia coli</name>
    <dbReference type="NCBI Taxonomy" id="562"/>
    <lineage>
        <taxon>Bacteria</taxon>
        <taxon>Pseudomonadati</taxon>
        <taxon>Pseudomonadota</taxon>
        <taxon>Gammaproteobacteria</taxon>
        <taxon>Enterobacterales</taxon>
        <taxon>Enterobacteriaceae</taxon>
        <taxon>Escherichia</taxon>
    </lineage>
</organism>
<dbReference type="EMBL" id="UASD01000008">
    <property type="protein sequence ID" value="SPX11477.1"/>
    <property type="molecule type" value="Genomic_DNA"/>
</dbReference>
<gene>
    <name evidence="2" type="primary">ppiB_1</name>
    <name evidence="2" type="ORF">NCTC9073_02815</name>
</gene>
<evidence type="ECO:0000313" key="3">
    <source>
        <dbReference type="Proteomes" id="UP000250780"/>
    </source>
</evidence>
<sequence>MVTFHTNHGDIVIKTFDDKAPETVKNFLDYCAKVFTTTPFSTVLSTAL</sequence>
<dbReference type="GO" id="GO:0003755">
    <property type="term" value="F:peptidyl-prolyl cis-trans isomerase activity"/>
    <property type="evidence" value="ECO:0007669"/>
    <property type="project" value="UniProtKB-EC"/>
</dbReference>
<dbReference type="Pfam" id="PF00160">
    <property type="entry name" value="Pro_isomerase"/>
    <property type="match status" value="1"/>
</dbReference>
<dbReference type="Gene3D" id="2.40.100.10">
    <property type="entry name" value="Cyclophilin-like"/>
    <property type="match status" value="1"/>
</dbReference>
<reference evidence="2 3" key="1">
    <citation type="submission" date="2018-06" db="EMBL/GenBank/DDBJ databases">
        <authorList>
            <consortium name="Pathogen Informatics"/>
            <person name="Doyle S."/>
        </authorList>
    </citation>
    <scope>NUCLEOTIDE SEQUENCE [LARGE SCALE GENOMIC DNA]</scope>
    <source>
        <strain evidence="2 3">NCTC9073</strain>
    </source>
</reference>
<dbReference type="InterPro" id="IPR029000">
    <property type="entry name" value="Cyclophilin-like_dom_sf"/>
</dbReference>
<dbReference type="EC" id="5.2.1.8" evidence="2"/>
<keyword evidence="2" id="KW-0413">Isomerase</keyword>
<dbReference type="Proteomes" id="UP000250780">
    <property type="component" value="Unassembled WGS sequence"/>
</dbReference>
<protein>
    <submittedName>
        <fullName evidence="2">Peptidyl-prolyl cis-trans isomerase B</fullName>
        <ecNumber evidence="2">5.2.1.8</ecNumber>
    </submittedName>
</protein>
<evidence type="ECO:0000259" key="1">
    <source>
        <dbReference type="Pfam" id="PF00160"/>
    </source>
</evidence>
<dbReference type="AlphaFoldDB" id="A0A2X1NAC0"/>